<protein>
    <submittedName>
        <fullName evidence="2">XRE family transcriptional regulator</fullName>
    </submittedName>
</protein>
<dbReference type="GO" id="GO:0003677">
    <property type="term" value="F:DNA binding"/>
    <property type="evidence" value="ECO:0007669"/>
    <property type="project" value="InterPro"/>
</dbReference>
<dbReference type="SMART" id="SM00530">
    <property type="entry name" value="HTH_XRE"/>
    <property type="match status" value="1"/>
</dbReference>
<accession>A0A3E2TGP4</accession>
<proteinExistence type="predicted"/>
<dbReference type="Proteomes" id="UP000261011">
    <property type="component" value="Unassembled WGS sequence"/>
</dbReference>
<dbReference type="EMBL" id="QVEU01000005">
    <property type="protein sequence ID" value="RGB75474.1"/>
    <property type="molecule type" value="Genomic_DNA"/>
</dbReference>
<dbReference type="InterPro" id="IPR053163">
    <property type="entry name" value="HTH-type_regulator_Rgg"/>
</dbReference>
<dbReference type="PANTHER" id="PTHR37038:SF14">
    <property type="entry name" value="TRANSCRIPTIONAL ACTIVATOR"/>
    <property type="match status" value="1"/>
</dbReference>
<dbReference type="PROSITE" id="PS50943">
    <property type="entry name" value="HTH_CROC1"/>
    <property type="match status" value="1"/>
</dbReference>
<dbReference type="SUPFAM" id="SSF48452">
    <property type="entry name" value="TPR-like"/>
    <property type="match status" value="1"/>
</dbReference>
<dbReference type="InterPro" id="IPR010982">
    <property type="entry name" value="Lambda_DNA-bd_dom_sf"/>
</dbReference>
<evidence type="ECO:0000259" key="1">
    <source>
        <dbReference type="PROSITE" id="PS50943"/>
    </source>
</evidence>
<dbReference type="OrthoDB" id="1705762at2"/>
<dbReference type="InterPro" id="IPR001387">
    <property type="entry name" value="Cro/C1-type_HTH"/>
</dbReference>
<dbReference type="RefSeq" id="WP_117521924.1">
    <property type="nucleotide sequence ID" value="NZ_AP031484.1"/>
</dbReference>
<dbReference type="AlphaFoldDB" id="A0A3E2TGP4"/>
<name>A0A3E2TGP4_9FIRM</name>
<comment type="caution">
    <text evidence="2">The sequence shown here is derived from an EMBL/GenBank/DDBJ whole genome shotgun (WGS) entry which is preliminary data.</text>
</comment>
<evidence type="ECO:0000313" key="2">
    <source>
        <dbReference type="EMBL" id="RGB75474.1"/>
    </source>
</evidence>
<dbReference type="CDD" id="cd00093">
    <property type="entry name" value="HTH_XRE"/>
    <property type="match status" value="1"/>
</dbReference>
<keyword evidence="3" id="KW-1185">Reference proteome</keyword>
<dbReference type="Pfam" id="PF01381">
    <property type="entry name" value="HTH_3"/>
    <property type="match status" value="1"/>
</dbReference>
<gene>
    <name evidence="2" type="ORF">DXA39_06615</name>
</gene>
<dbReference type="PANTHER" id="PTHR37038">
    <property type="entry name" value="TRANSCRIPTIONAL REGULATOR-RELATED"/>
    <property type="match status" value="1"/>
</dbReference>
<dbReference type="InterPro" id="IPR011990">
    <property type="entry name" value="TPR-like_helical_dom_sf"/>
</dbReference>
<dbReference type="Gene3D" id="1.25.40.10">
    <property type="entry name" value="Tetratricopeptide repeat domain"/>
    <property type="match status" value="1"/>
</dbReference>
<evidence type="ECO:0000313" key="3">
    <source>
        <dbReference type="Proteomes" id="UP000261011"/>
    </source>
</evidence>
<reference evidence="2 3" key="1">
    <citation type="submission" date="2018-08" db="EMBL/GenBank/DDBJ databases">
        <title>A genome reference for cultivated species of the human gut microbiota.</title>
        <authorList>
            <person name="Zou Y."/>
            <person name="Xue W."/>
            <person name="Luo G."/>
        </authorList>
    </citation>
    <scope>NUCLEOTIDE SEQUENCE [LARGE SCALE GENOMIC DNA]</scope>
    <source>
        <strain evidence="2 3">OF01-3</strain>
    </source>
</reference>
<organism evidence="2 3">
    <name type="scientific">Anaerococcus nagyae</name>
    <dbReference type="NCBI Taxonomy" id="1755241"/>
    <lineage>
        <taxon>Bacteria</taxon>
        <taxon>Bacillati</taxon>
        <taxon>Bacillota</taxon>
        <taxon>Tissierellia</taxon>
        <taxon>Tissierellales</taxon>
        <taxon>Peptoniphilaceae</taxon>
        <taxon>Anaerococcus</taxon>
    </lineage>
</organism>
<feature type="domain" description="HTH cro/C1-type" evidence="1">
    <location>
        <begin position="12"/>
        <end position="66"/>
    </location>
</feature>
<dbReference type="SUPFAM" id="SSF47413">
    <property type="entry name" value="lambda repressor-like DNA-binding domains"/>
    <property type="match status" value="1"/>
</dbReference>
<sequence>MSYDYSFIGSEIRRIRKSRNISQKDLSLMVGISEESLRRIENNHNNPRVDNFLEILDVLGIDFEIILMDDSGSSWNLINKQIKIIDNDLENLSLDNLHTNIDKLKKLKDFIPSSYEKKLMQYILYYEGIYEKDIKKDYLTFRNCLLKALEINGKSLEKGFKNSYSDIEKRILIKLSEYYFYNNFEANSKLILDYLAENIEVTDINYIDILYNLSKYNYIQKNYKESINICQKAIDISSKTNNYRRIILVYYLIGISKFKLNETSFSEDIEKSLVLCDLLAKPELKLIIRKNVSSILEEK</sequence>